<evidence type="ECO:0000256" key="6">
    <source>
        <dbReference type="ARBA" id="ARBA00023065"/>
    </source>
</evidence>
<keyword evidence="6" id="KW-0406">Ion transport</keyword>
<proteinExistence type="predicted"/>
<dbReference type="Pfam" id="PF00876">
    <property type="entry name" value="Innexin"/>
    <property type="match status" value="1"/>
</dbReference>
<evidence type="ECO:0000256" key="1">
    <source>
        <dbReference type="ARBA" id="ARBA00004651"/>
    </source>
</evidence>
<evidence type="ECO:0000256" key="2">
    <source>
        <dbReference type="ARBA" id="ARBA00022448"/>
    </source>
</evidence>
<reference evidence="10" key="1">
    <citation type="submission" date="2016-11" db="UniProtKB">
        <authorList>
            <consortium name="WormBaseParasite"/>
        </authorList>
    </citation>
    <scope>IDENTIFICATION</scope>
</reference>
<evidence type="ECO:0000256" key="7">
    <source>
        <dbReference type="ARBA" id="ARBA00023136"/>
    </source>
</evidence>
<keyword evidence="4" id="KW-0812">Transmembrane</keyword>
<keyword evidence="8" id="KW-0407">Ion channel</keyword>
<keyword evidence="2" id="KW-0813">Transport</keyword>
<sequence>MHVTFFDREGLCSISLCQRSMVIFYLSRFGESSACDSGQKGLHFTRLARFCFTTTQPRAESKACWLRSSRGESMRGQRFSAEEDVNQAYKAGIAPNLPNMVGSEFIDFVTKWNIPAYAGVRISLTNGISYSHRACILVLCTMVVTVKQYLLKPIVCFTSNKVTGTNYDSYMENFCWWTAPTLCQWTPSLTTTTRISGRGWRARGCCTTSGCRSSWGLQTVMFYLPRLVWQMHLVNSAAEAAKADGEKREKVVKHIAGSLEHMLFMHREYRTGKLQSLKMRIFRAANLLVRARAPRHGG</sequence>
<dbReference type="GO" id="GO:0005886">
    <property type="term" value="C:plasma membrane"/>
    <property type="evidence" value="ECO:0007669"/>
    <property type="project" value="UniProtKB-SubCell"/>
</dbReference>
<keyword evidence="3" id="KW-1003">Cell membrane</keyword>
<dbReference type="WBParaSite" id="maker-unitig_8323-snap-gene-0.2-mRNA-1">
    <property type="protein sequence ID" value="maker-unitig_8323-snap-gene-0.2-mRNA-1"/>
    <property type="gene ID" value="maker-unitig_8323-snap-gene-0.2"/>
</dbReference>
<dbReference type="GO" id="GO:0034220">
    <property type="term" value="P:monoatomic ion transmembrane transport"/>
    <property type="evidence" value="ECO:0007669"/>
    <property type="project" value="UniProtKB-KW"/>
</dbReference>
<name>A0A1I8FT19_9PLAT</name>
<evidence type="ECO:0000256" key="8">
    <source>
        <dbReference type="ARBA" id="ARBA00023303"/>
    </source>
</evidence>
<dbReference type="InterPro" id="IPR000990">
    <property type="entry name" value="Innexin"/>
</dbReference>
<dbReference type="AlphaFoldDB" id="A0A1I8FT19"/>
<keyword evidence="7" id="KW-0472">Membrane</keyword>
<protein>
    <submittedName>
        <fullName evidence="10">Innexin</fullName>
    </submittedName>
</protein>
<evidence type="ECO:0000313" key="9">
    <source>
        <dbReference type="Proteomes" id="UP000095280"/>
    </source>
</evidence>
<accession>A0A1I8FT19</accession>
<dbReference type="Proteomes" id="UP000095280">
    <property type="component" value="Unplaced"/>
</dbReference>
<evidence type="ECO:0000256" key="5">
    <source>
        <dbReference type="ARBA" id="ARBA00022989"/>
    </source>
</evidence>
<organism evidence="9 10">
    <name type="scientific">Macrostomum lignano</name>
    <dbReference type="NCBI Taxonomy" id="282301"/>
    <lineage>
        <taxon>Eukaryota</taxon>
        <taxon>Metazoa</taxon>
        <taxon>Spiralia</taxon>
        <taxon>Lophotrochozoa</taxon>
        <taxon>Platyhelminthes</taxon>
        <taxon>Rhabditophora</taxon>
        <taxon>Macrostomorpha</taxon>
        <taxon>Macrostomida</taxon>
        <taxon>Macrostomidae</taxon>
        <taxon>Macrostomum</taxon>
    </lineage>
</organism>
<evidence type="ECO:0000256" key="3">
    <source>
        <dbReference type="ARBA" id="ARBA00022475"/>
    </source>
</evidence>
<keyword evidence="5" id="KW-1133">Transmembrane helix</keyword>
<keyword evidence="9" id="KW-1185">Reference proteome</keyword>
<comment type="subcellular location">
    <subcellularLocation>
        <location evidence="1">Cell membrane</location>
        <topology evidence="1">Multi-pass membrane protein</topology>
    </subcellularLocation>
</comment>
<evidence type="ECO:0000256" key="4">
    <source>
        <dbReference type="ARBA" id="ARBA00022692"/>
    </source>
</evidence>
<evidence type="ECO:0000313" key="10">
    <source>
        <dbReference type="WBParaSite" id="maker-unitig_8323-snap-gene-0.2-mRNA-1"/>
    </source>
</evidence>